<organism evidence="1 2">
    <name type="scientific">Sphingobium yanoikuyae</name>
    <name type="common">Sphingomonas yanoikuyae</name>
    <dbReference type="NCBI Taxonomy" id="13690"/>
    <lineage>
        <taxon>Bacteria</taxon>
        <taxon>Pseudomonadati</taxon>
        <taxon>Pseudomonadota</taxon>
        <taxon>Alphaproteobacteria</taxon>
        <taxon>Sphingomonadales</taxon>
        <taxon>Sphingomonadaceae</taxon>
        <taxon>Sphingobium</taxon>
    </lineage>
</organism>
<protein>
    <submittedName>
        <fullName evidence="1">Uncharacterized protein</fullName>
    </submittedName>
</protein>
<evidence type="ECO:0000313" key="2">
    <source>
        <dbReference type="Proteomes" id="UP000219422"/>
    </source>
</evidence>
<sequence>MAGTRPIFRVPSDADLPSLGGTAAHNAPPVLERLLEELLDAAQANCIPAPAAAPDGSTIIDAFTALRVASAGFNVAPGVALTDHFWTNAAPFRSGAVGKQLAQTARHGRAVQGFLALYGTEIRPPLLYSPNMPPFRVSGAIGTIPDIGGPYLILVACEGQPDGSAEAISAFAVPVFHAQRFVPVRSELDRDVLRALAHLQVSLDAHGVDCSVQRIRPRTNMPSTRLMASVTPAGGLARHYRLVIDPTGEAPSGRETDLEVDFTITPRNWGDGGFVAWLEAAIGSLA</sequence>
<evidence type="ECO:0000313" key="1">
    <source>
        <dbReference type="EMBL" id="ATI80849.1"/>
    </source>
</evidence>
<dbReference type="EMBL" id="CP023741">
    <property type="protein sequence ID" value="ATI80849.1"/>
    <property type="molecule type" value="Genomic_DNA"/>
</dbReference>
<proteinExistence type="predicted"/>
<dbReference type="KEGG" id="sya:A6768_13240"/>
<dbReference type="GeneID" id="57777795"/>
<dbReference type="RefSeq" id="WP_097383973.1">
    <property type="nucleotide sequence ID" value="NZ_CP023741.1"/>
</dbReference>
<dbReference type="Proteomes" id="UP000219422">
    <property type="component" value="Chromosome"/>
</dbReference>
<dbReference type="AlphaFoldDB" id="A0A291N0I2"/>
<name>A0A291N0I2_SPHYA</name>
<gene>
    <name evidence="1" type="ORF">A6768_13240</name>
</gene>
<accession>A0A291N0I2</accession>
<reference evidence="1 2" key="1">
    <citation type="submission" date="2017-10" db="EMBL/GenBank/DDBJ databases">
        <title>Sphingobium yanoikuyae S72.</title>
        <authorList>
            <person name="Sanchez E."/>
            <person name="Bustos P."/>
            <person name="Mendoza P."/>
            <person name="Guo X."/>
            <person name="Mendoza A."/>
        </authorList>
    </citation>
    <scope>NUCLEOTIDE SEQUENCE [LARGE SCALE GENOMIC DNA]</scope>
    <source>
        <strain evidence="1 2">S72</strain>
    </source>
</reference>